<comment type="caution">
    <text evidence="3">The sequence shown here is derived from an EMBL/GenBank/DDBJ whole genome shotgun (WGS) entry which is preliminary data.</text>
</comment>
<dbReference type="Pfam" id="PF01266">
    <property type="entry name" value="DAO"/>
    <property type="match status" value="1"/>
</dbReference>
<dbReference type="Proteomes" id="UP001595993">
    <property type="component" value="Unassembled WGS sequence"/>
</dbReference>
<evidence type="ECO:0000313" key="4">
    <source>
        <dbReference type="Proteomes" id="UP001595993"/>
    </source>
</evidence>
<dbReference type="InterPro" id="IPR036188">
    <property type="entry name" value="FAD/NAD-bd_sf"/>
</dbReference>
<proteinExistence type="predicted"/>
<name>A0ABV9GG03_9ACTN</name>
<dbReference type="SUPFAM" id="SSF51905">
    <property type="entry name" value="FAD/NAD(P)-binding domain"/>
    <property type="match status" value="1"/>
</dbReference>
<sequence>MSTRLTCDVVIVGAGMVGAACALYASRAGLRTVLVERGPVAGGTTGAGEGNLLVSDKEPGPELQLALLSLRLWRELAAEPGGLGAAVEYRAKGGLVVAAHPSDLDALTAFAGKQRSAGVETGLVAASQLADLEPHLAPGLAGGVHYPEDSQVMPALAAAHCVRQARRYGTELRTGTAVTFILRDPGGRVRGVRTDKGDIHAPAVVNAAGVRGGDLAALAGVRLPVRPRRGFVLVTEPLPPRVVRHKVYAADYVADVASDSAALQTSPVVEATDAGPVLIGASRERVGFDRTFSLPVTQVLAERAIALFPVLGRVSAIRAYLGFRPYLPDHLPAIGPDPRAPGLFHACGHEGAGIGLATGTGQLIAQALTGATPDLDLAPFRPDRFPASEEGAR</sequence>
<dbReference type="SUPFAM" id="SSF54373">
    <property type="entry name" value="FAD-linked reductases, C-terminal domain"/>
    <property type="match status" value="1"/>
</dbReference>
<reference evidence="4" key="1">
    <citation type="journal article" date="2019" name="Int. J. Syst. Evol. Microbiol.">
        <title>The Global Catalogue of Microorganisms (GCM) 10K type strain sequencing project: providing services to taxonomists for standard genome sequencing and annotation.</title>
        <authorList>
            <consortium name="The Broad Institute Genomics Platform"/>
            <consortium name="The Broad Institute Genome Sequencing Center for Infectious Disease"/>
            <person name="Wu L."/>
            <person name="Ma J."/>
        </authorList>
    </citation>
    <scope>NUCLEOTIDE SEQUENCE [LARGE SCALE GENOMIC DNA]</scope>
    <source>
        <strain evidence="4">CGMCC 4.7139</strain>
    </source>
</reference>
<evidence type="ECO:0000256" key="1">
    <source>
        <dbReference type="ARBA" id="ARBA00023002"/>
    </source>
</evidence>
<dbReference type="Gene3D" id="3.30.9.10">
    <property type="entry name" value="D-Amino Acid Oxidase, subunit A, domain 2"/>
    <property type="match status" value="1"/>
</dbReference>
<feature type="domain" description="FAD dependent oxidoreductase" evidence="2">
    <location>
        <begin position="8"/>
        <end position="366"/>
    </location>
</feature>
<dbReference type="GO" id="GO:0016491">
    <property type="term" value="F:oxidoreductase activity"/>
    <property type="evidence" value="ECO:0007669"/>
    <property type="project" value="UniProtKB-KW"/>
</dbReference>
<keyword evidence="4" id="KW-1185">Reference proteome</keyword>
<dbReference type="EC" id="1.-.-.-" evidence="3"/>
<dbReference type="RefSeq" id="WP_381203247.1">
    <property type="nucleotide sequence ID" value="NZ_JBHSFE010000038.1"/>
</dbReference>
<protein>
    <submittedName>
        <fullName evidence="3">NAD(P)/FAD-dependent oxidoreductase</fullName>
        <ecNumber evidence="3">1.-.-.-</ecNumber>
    </submittedName>
</protein>
<dbReference type="PANTHER" id="PTHR13847">
    <property type="entry name" value="SARCOSINE DEHYDROGENASE-RELATED"/>
    <property type="match status" value="1"/>
</dbReference>
<organism evidence="3 4">
    <name type="scientific">Streptomyces maoxianensis</name>
    <dbReference type="NCBI Taxonomy" id="1459942"/>
    <lineage>
        <taxon>Bacteria</taxon>
        <taxon>Bacillati</taxon>
        <taxon>Actinomycetota</taxon>
        <taxon>Actinomycetes</taxon>
        <taxon>Kitasatosporales</taxon>
        <taxon>Streptomycetaceae</taxon>
        <taxon>Streptomyces</taxon>
    </lineage>
</organism>
<dbReference type="PROSITE" id="PS51257">
    <property type="entry name" value="PROKAR_LIPOPROTEIN"/>
    <property type="match status" value="1"/>
</dbReference>
<accession>A0ABV9GG03</accession>
<gene>
    <name evidence="3" type="ORF">ACFO9E_34605</name>
</gene>
<dbReference type="PANTHER" id="PTHR13847:SF287">
    <property type="entry name" value="FAD-DEPENDENT OXIDOREDUCTASE DOMAIN-CONTAINING PROTEIN 1"/>
    <property type="match status" value="1"/>
</dbReference>
<dbReference type="Gene3D" id="3.50.50.60">
    <property type="entry name" value="FAD/NAD(P)-binding domain"/>
    <property type="match status" value="1"/>
</dbReference>
<keyword evidence="1 3" id="KW-0560">Oxidoreductase</keyword>
<dbReference type="InterPro" id="IPR006076">
    <property type="entry name" value="FAD-dep_OxRdtase"/>
</dbReference>
<evidence type="ECO:0000259" key="2">
    <source>
        <dbReference type="Pfam" id="PF01266"/>
    </source>
</evidence>
<dbReference type="EMBL" id="JBHSFE010000038">
    <property type="protein sequence ID" value="MFC4612842.1"/>
    <property type="molecule type" value="Genomic_DNA"/>
</dbReference>
<evidence type="ECO:0000313" key="3">
    <source>
        <dbReference type="EMBL" id="MFC4612842.1"/>
    </source>
</evidence>